<comment type="subunit">
    <text evidence="10">Interacts with ADAM10.</text>
</comment>
<dbReference type="InParanoid" id="A0A671GAT0"/>
<dbReference type="InterPro" id="IPR000538">
    <property type="entry name" value="Link_dom"/>
</dbReference>
<keyword evidence="5 15" id="KW-1133">Transmembrane helix</keyword>
<dbReference type="Pfam" id="PF00335">
    <property type="entry name" value="Tetraspanin"/>
    <property type="match status" value="1"/>
</dbReference>
<evidence type="ECO:0000313" key="17">
    <source>
        <dbReference type="Ensembl" id="ENSRFEP00010033385.1"/>
    </source>
</evidence>
<accession>A0A671GAT0</accession>
<organism evidence="17 18">
    <name type="scientific">Rhinolophus ferrumequinum</name>
    <name type="common">Greater horseshoe bat</name>
    <dbReference type="NCBI Taxonomy" id="59479"/>
    <lineage>
        <taxon>Eukaryota</taxon>
        <taxon>Metazoa</taxon>
        <taxon>Chordata</taxon>
        <taxon>Craniata</taxon>
        <taxon>Vertebrata</taxon>
        <taxon>Euteleostomi</taxon>
        <taxon>Mammalia</taxon>
        <taxon>Eutheria</taxon>
        <taxon>Laurasiatheria</taxon>
        <taxon>Chiroptera</taxon>
        <taxon>Yinpterochiroptera</taxon>
        <taxon>Rhinolophoidea</taxon>
        <taxon>Rhinolophidae</taxon>
        <taxon>Rhinolophinae</taxon>
        <taxon>Rhinolophus</taxon>
    </lineage>
</organism>
<proteinExistence type="inferred from homology"/>
<evidence type="ECO:0000256" key="6">
    <source>
        <dbReference type="ARBA" id="ARBA00023136"/>
    </source>
</evidence>
<keyword evidence="7 13" id="KW-1015">Disulfide bond</keyword>
<reference evidence="18" key="3">
    <citation type="submission" date="2018-12" db="EMBL/GenBank/DDBJ databases">
        <title>G10K-VGP greater horseshoe bat female genome, primary haplotype.</title>
        <authorList>
            <person name="Teeling E."/>
            <person name="Myers G."/>
            <person name="Vernes S."/>
            <person name="Pippel M."/>
            <person name="Winkler S."/>
            <person name="Fedrigo O."/>
            <person name="Rhie A."/>
            <person name="Koren S."/>
            <person name="Phillippy A."/>
            <person name="Lewin H."/>
            <person name="Damas J."/>
            <person name="Howe K."/>
            <person name="Mountcastle J."/>
            <person name="Jarvis E.D."/>
        </authorList>
    </citation>
    <scope>NUCLEOTIDE SEQUENCE [LARGE SCALE GENOMIC DNA]</scope>
</reference>
<dbReference type="InterPro" id="IPR018503">
    <property type="entry name" value="Tetraspanin_CS"/>
</dbReference>
<dbReference type="GO" id="GO:0019899">
    <property type="term" value="F:enzyme binding"/>
    <property type="evidence" value="ECO:0007669"/>
    <property type="project" value="UniProtKB-ARBA"/>
</dbReference>
<comment type="caution">
    <text evidence="13">Lacks conserved residue(s) required for the propagation of feature annotation.</text>
</comment>
<evidence type="ECO:0000256" key="15">
    <source>
        <dbReference type="SAM" id="Phobius"/>
    </source>
</evidence>
<feature type="disulfide bond" evidence="13">
    <location>
        <begin position="28"/>
        <end position="49"/>
    </location>
</feature>
<evidence type="ECO:0000256" key="12">
    <source>
        <dbReference type="ARBA" id="ARBA00083961"/>
    </source>
</evidence>
<sequence length="353" mass="36182">MSLSSVGAPAPLCSSPWYGQGPLGLAECPAGWQGRATHRALVSKPGPHCCGPSTVSALSGGDQAPSLPWGSSCLKCLTFLSNFLFSLLGLLALAIGLWGLAVKGSLGDSWGGPLPADPMLGLVLGGLAVSAVSLAGCLGALCENACLLRCFSGGLLAFLVLEALAGALVVAFWGPLQDGLEHALRVAITHYQDDPDLRFLMDQVQLGLQCCGAASYQDWQRNLYFNCSSPGIQACSLPASCCIDPREDGASINDQCGSGALGLDEDAAQRVVHLEGCGTPLRGWLRRNMRAVGGWAIAVVVVQGAELLLATRLVRALAARKGAAESSGAGGAAAPVHTSRGPRDLPASKSAPE</sequence>
<evidence type="ECO:0000256" key="13">
    <source>
        <dbReference type="PROSITE-ProRule" id="PRU00323"/>
    </source>
</evidence>
<evidence type="ECO:0000256" key="8">
    <source>
        <dbReference type="ARBA" id="ARBA00023180"/>
    </source>
</evidence>
<dbReference type="GO" id="GO:0005540">
    <property type="term" value="F:hyaluronic acid binding"/>
    <property type="evidence" value="ECO:0007669"/>
    <property type="project" value="InterPro"/>
</dbReference>
<comment type="function">
    <text evidence="9">Part of TspanC8 subgroup, composed of 6 members that interact with the transmembrane metalloprotease ADAM10. This interaction is required for ADAM10 exit from the endoplasmic reticulum and for enzymatic maturation and trafficking to the cell surface as well as substrate specificity. Different TspanC8/ADAM10 complexes have distinct substrates.</text>
</comment>
<reference evidence="17 18" key="1">
    <citation type="journal article" date="2015" name="Annu Rev Anim Biosci">
        <title>The Genome 10K Project: a way forward.</title>
        <authorList>
            <person name="Koepfli K.P."/>
            <person name="Paten B."/>
            <person name="O'Brien S.J."/>
            <person name="Koepfli K.P."/>
            <person name="Paten B."/>
            <person name="Antunes A."/>
            <person name="Belov K."/>
            <person name="Bustamante C."/>
            <person name="Castoe T.A."/>
            <person name="Clawson H."/>
            <person name="Crawford A.J."/>
            <person name="Diekhans M."/>
            <person name="Distel D."/>
            <person name="Durbin R."/>
            <person name="Earl D."/>
            <person name="Fujita M.K."/>
            <person name="Gamble T."/>
            <person name="Georges A."/>
            <person name="Gemmell N."/>
            <person name="Gilbert M.T."/>
            <person name="Graves J.M."/>
            <person name="Green R.E."/>
            <person name="Hickey G."/>
            <person name="Jarvis E.D."/>
            <person name="Johnson W."/>
            <person name="Komissarov A."/>
            <person name="Korf I."/>
            <person name="Kuhn R."/>
            <person name="Larkin D.M."/>
            <person name="Lewin H."/>
            <person name="Lopez J.V."/>
            <person name="Ma J."/>
            <person name="Marques-Bonet T."/>
            <person name="Miller W."/>
            <person name="Murphy R."/>
            <person name="Pevzner P."/>
            <person name="Shapiro B."/>
            <person name="Steiner C."/>
            <person name="Tamazian G."/>
            <person name="Venkatesh B."/>
            <person name="Wang J."/>
            <person name="Wayne R."/>
            <person name="Wiley E."/>
            <person name="Yang H."/>
            <person name="Zhang G."/>
            <person name="Haussler D."/>
            <person name="Ryder O."/>
            <person name="O'Brien S.J."/>
        </authorList>
    </citation>
    <scope>NUCLEOTIDE SEQUENCE</scope>
</reference>
<evidence type="ECO:0000313" key="18">
    <source>
        <dbReference type="Proteomes" id="UP000472240"/>
    </source>
</evidence>
<dbReference type="GeneTree" id="ENSGT00940000160874"/>
<feature type="domain" description="Link" evidence="16">
    <location>
        <begin position="1"/>
        <end position="75"/>
    </location>
</feature>
<dbReference type="Proteomes" id="UP000472240">
    <property type="component" value="Chromosome 21"/>
</dbReference>
<dbReference type="PRINTS" id="PR00259">
    <property type="entry name" value="TMFOUR"/>
</dbReference>
<evidence type="ECO:0000256" key="11">
    <source>
        <dbReference type="ARBA" id="ARBA00073330"/>
    </source>
</evidence>
<dbReference type="PROSITE" id="PS00421">
    <property type="entry name" value="TM4_1"/>
    <property type="match status" value="1"/>
</dbReference>
<dbReference type="FunFam" id="1.10.1450.10:FF:000033">
    <property type="entry name" value="Tetraspanin"/>
    <property type="match status" value="1"/>
</dbReference>
<dbReference type="PANTHER" id="PTHR19282">
    <property type="entry name" value="TETRASPANIN"/>
    <property type="match status" value="1"/>
</dbReference>
<protein>
    <recommendedName>
        <fullName evidence="11">Tetraspanin-10</fullName>
    </recommendedName>
    <alternativeName>
        <fullName evidence="12">Oculospanin</fullName>
    </alternativeName>
</protein>
<evidence type="ECO:0000256" key="4">
    <source>
        <dbReference type="ARBA" id="ARBA00022692"/>
    </source>
</evidence>
<dbReference type="FunCoup" id="A0A671GAT0">
    <property type="interactions" value="17"/>
</dbReference>
<dbReference type="AlphaFoldDB" id="A0A671GAT0"/>
<feature type="transmembrane region" description="Helical" evidence="15">
    <location>
        <begin position="120"/>
        <end position="142"/>
    </location>
</feature>
<feature type="region of interest" description="Disordered" evidence="14">
    <location>
        <begin position="323"/>
        <end position="353"/>
    </location>
</feature>
<keyword evidence="4 15" id="KW-0812">Transmembrane</keyword>
<comment type="subcellular location">
    <subcellularLocation>
        <location evidence="1">Cell membrane</location>
        <topology evidence="1">Multi-pass membrane protein</topology>
    </subcellularLocation>
</comment>
<dbReference type="CDD" id="cd03167">
    <property type="entry name" value="oculospanin_like_LEL"/>
    <property type="match status" value="1"/>
</dbReference>
<dbReference type="GO" id="GO:0007155">
    <property type="term" value="P:cell adhesion"/>
    <property type="evidence" value="ECO:0007669"/>
    <property type="project" value="InterPro"/>
</dbReference>
<comment type="similarity">
    <text evidence="2">Belongs to the tetraspanin (TM4SF) family.</text>
</comment>
<dbReference type="Ensembl" id="ENSRFET00010036146.1">
    <property type="protein sequence ID" value="ENSRFEP00010033385.1"/>
    <property type="gene ID" value="ENSRFEG00010021940.1"/>
</dbReference>
<dbReference type="PANTHER" id="PTHR19282:SF550">
    <property type="entry name" value="TETRASPANIN-10"/>
    <property type="match status" value="1"/>
</dbReference>
<evidence type="ECO:0000256" key="3">
    <source>
        <dbReference type="ARBA" id="ARBA00022475"/>
    </source>
</evidence>
<evidence type="ECO:0000256" key="9">
    <source>
        <dbReference type="ARBA" id="ARBA00056995"/>
    </source>
</evidence>
<dbReference type="GO" id="GO:0005886">
    <property type="term" value="C:plasma membrane"/>
    <property type="evidence" value="ECO:0007669"/>
    <property type="project" value="UniProtKB-SubCell"/>
</dbReference>
<dbReference type="PROSITE" id="PS50963">
    <property type="entry name" value="LINK_2"/>
    <property type="match status" value="1"/>
</dbReference>
<reference evidence="17 18" key="2">
    <citation type="journal article" date="2018" name="Annu Rev Anim Biosci">
        <title>Bat Biology, Genomes, and the Bat1K Project: To Generate Chromosome-Level Genomes for All Living Bat Species.</title>
        <authorList>
            <person name="Teeling E.C."/>
            <person name="Vernes S.C."/>
            <person name="Davalos L.M."/>
            <person name="Ray D.A."/>
            <person name="Gilbert M.T.P."/>
            <person name="Myers E."/>
        </authorList>
    </citation>
    <scope>NUCLEOTIDE SEQUENCE</scope>
</reference>
<evidence type="ECO:0000256" key="5">
    <source>
        <dbReference type="ARBA" id="ARBA00022989"/>
    </source>
</evidence>
<dbReference type="OMA" id="CLDPVPW"/>
<feature type="transmembrane region" description="Helical" evidence="15">
    <location>
        <begin position="79"/>
        <end position="100"/>
    </location>
</feature>
<name>A0A671GAT0_RHIFE</name>
<evidence type="ECO:0000256" key="2">
    <source>
        <dbReference type="ARBA" id="ARBA00006840"/>
    </source>
</evidence>
<evidence type="ECO:0000256" key="10">
    <source>
        <dbReference type="ARBA" id="ARBA00065402"/>
    </source>
</evidence>
<keyword evidence="3" id="KW-1003">Cell membrane</keyword>
<gene>
    <name evidence="17" type="primary">TSPAN10</name>
</gene>
<keyword evidence="6 15" id="KW-0472">Membrane</keyword>
<keyword evidence="8" id="KW-0325">Glycoprotein</keyword>
<dbReference type="InterPro" id="IPR008952">
    <property type="entry name" value="Tetraspanin_EC2_sf"/>
</dbReference>
<evidence type="ECO:0000256" key="1">
    <source>
        <dbReference type="ARBA" id="ARBA00004651"/>
    </source>
</evidence>
<keyword evidence="18" id="KW-1185">Reference proteome</keyword>
<evidence type="ECO:0000256" key="7">
    <source>
        <dbReference type="ARBA" id="ARBA00023157"/>
    </source>
</evidence>
<dbReference type="Gene3D" id="1.10.1450.10">
    <property type="entry name" value="Tetraspanin"/>
    <property type="match status" value="1"/>
</dbReference>
<dbReference type="InterPro" id="IPR018499">
    <property type="entry name" value="Tetraspanin/Peripherin"/>
</dbReference>
<reference evidence="17" key="4">
    <citation type="submission" date="2025-08" db="UniProtKB">
        <authorList>
            <consortium name="Ensembl"/>
        </authorList>
    </citation>
    <scope>IDENTIFICATION</scope>
</reference>
<reference evidence="17" key="5">
    <citation type="submission" date="2025-09" db="UniProtKB">
        <authorList>
            <consortium name="Ensembl"/>
        </authorList>
    </citation>
    <scope>IDENTIFICATION</scope>
</reference>
<evidence type="ECO:0000259" key="16">
    <source>
        <dbReference type="PROSITE" id="PS50963"/>
    </source>
</evidence>
<dbReference type="SUPFAM" id="SSF48652">
    <property type="entry name" value="Tetraspanin"/>
    <property type="match status" value="1"/>
</dbReference>
<feature type="transmembrane region" description="Helical" evidence="15">
    <location>
        <begin position="154"/>
        <end position="174"/>
    </location>
</feature>
<evidence type="ECO:0000256" key="14">
    <source>
        <dbReference type="SAM" id="MobiDB-lite"/>
    </source>
</evidence>